<accession>M1ARX2</accession>
<dbReference type="AlphaFoldDB" id="M1ARX2"/>
<name>M1ARX2_SOLTU</name>
<evidence type="ECO:0000313" key="2">
    <source>
        <dbReference type="Proteomes" id="UP000011115"/>
    </source>
</evidence>
<evidence type="ECO:0000313" key="1">
    <source>
        <dbReference type="EnsemblPlants" id="PGSC0003DMT400028931"/>
    </source>
</evidence>
<dbReference type="HOGENOM" id="CLU_2675917_0_0_1"/>
<dbReference type="Proteomes" id="UP000011115">
    <property type="component" value="Unassembled WGS sequence"/>
</dbReference>
<organism evidence="1 2">
    <name type="scientific">Solanum tuberosum</name>
    <name type="common">Potato</name>
    <dbReference type="NCBI Taxonomy" id="4113"/>
    <lineage>
        <taxon>Eukaryota</taxon>
        <taxon>Viridiplantae</taxon>
        <taxon>Streptophyta</taxon>
        <taxon>Embryophyta</taxon>
        <taxon>Tracheophyta</taxon>
        <taxon>Spermatophyta</taxon>
        <taxon>Magnoliopsida</taxon>
        <taxon>eudicotyledons</taxon>
        <taxon>Gunneridae</taxon>
        <taxon>Pentapetalae</taxon>
        <taxon>asterids</taxon>
        <taxon>lamiids</taxon>
        <taxon>Solanales</taxon>
        <taxon>Solanaceae</taxon>
        <taxon>Solanoideae</taxon>
        <taxon>Solaneae</taxon>
        <taxon>Solanum</taxon>
    </lineage>
</organism>
<sequence length="75" mass="8475">MLTGASQILHQWCIFRGSDRGEATFLESLSNIGYYGVIRLSYLRRAWLAVEQFNLVPGKIRASNTKNQNNVVSTI</sequence>
<dbReference type="PaxDb" id="4113-PGSC0003DMT400028931"/>
<proteinExistence type="predicted"/>
<reference evidence="2" key="1">
    <citation type="journal article" date="2011" name="Nature">
        <title>Genome sequence and analysis of the tuber crop potato.</title>
        <authorList>
            <consortium name="The Potato Genome Sequencing Consortium"/>
        </authorList>
    </citation>
    <scope>NUCLEOTIDE SEQUENCE [LARGE SCALE GENOMIC DNA]</scope>
    <source>
        <strain evidence="2">cv. DM1-3 516 R44</strain>
    </source>
</reference>
<protein>
    <submittedName>
        <fullName evidence="1">Uncharacterized protein</fullName>
    </submittedName>
</protein>
<reference evidence="1" key="2">
    <citation type="submission" date="2015-06" db="UniProtKB">
        <authorList>
            <consortium name="EnsemblPlants"/>
        </authorList>
    </citation>
    <scope>IDENTIFICATION</scope>
    <source>
        <strain evidence="1">DM1-3 516 R44</strain>
    </source>
</reference>
<dbReference type="Gramene" id="PGSC0003DMT400028931">
    <property type="protein sequence ID" value="PGSC0003DMT400028931"/>
    <property type="gene ID" value="PGSC0003DMG403011138"/>
</dbReference>
<dbReference type="InParanoid" id="M1ARX2"/>
<keyword evidence="2" id="KW-1185">Reference proteome</keyword>
<dbReference type="EnsemblPlants" id="PGSC0003DMT400028931">
    <property type="protein sequence ID" value="PGSC0003DMT400028931"/>
    <property type="gene ID" value="PGSC0003DMG403011138"/>
</dbReference>